<proteinExistence type="predicted"/>
<dbReference type="AlphaFoldDB" id="A0A1T4LA22"/>
<dbReference type="RefSeq" id="WP_085933072.1">
    <property type="nucleotide sequence ID" value="NZ_FUWJ01000001.1"/>
</dbReference>
<evidence type="ECO:0000256" key="1">
    <source>
        <dbReference type="SAM" id="Phobius"/>
    </source>
</evidence>
<keyword evidence="3" id="KW-1185">Reference proteome</keyword>
<dbReference type="Pfam" id="PF10011">
    <property type="entry name" value="DUF2254"/>
    <property type="match status" value="1"/>
</dbReference>
<gene>
    <name evidence="2" type="ORF">SAMN02745126_01439</name>
</gene>
<evidence type="ECO:0000313" key="2">
    <source>
        <dbReference type="EMBL" id="SJZ51484.1"/>
    </source>
</evidence>
<feature type="transmembrane region" description="Helical" evidence="1">
    <location>
        <begin position="102"/>
        <end position="122"/>
    </location>
</feature>
<feature type="transmembrane region" description="Helical" evidence="1">
    <location>
        <begin position="128"/>
        <end position="151"/>
    </location>
</feature>
<dbReference type="Proteomes" id="UP000190092">
    <property type="component" value="Unassembled WGS sequence"/>
</dbReference>
<organism evidence="2 3">
    <name type="scientific">Enhydrobacter aerosaccus</name>
    <dbReference type="NCBI Taxonomy" id="225324"/>
    <lineage>
        <taxon>Bacteria</taxon>
        <taxon>Pseudomonadati</taxon>
        <taxon>Pseudomonadota</taxon>
        <taxon>Alphaproteobacteria</taxon>
        <taxon>Hyphomicrobiales</taxon>
        <taxon>Enhydrobacter</taxon>
    </lineage>
</organism>
<feature type="transmembrane region" description="Helical" evidence="1">
    <location>
        <begin position="55"/>
        <end position="81"/>
    </location>
</feature>
<reference evidence="3" key="1">
    <citation type="submission" date="2017-02" db="EMBL/GenBank/DDBJ databases">
        <authorList>
            <person name="Varghese N."/>
            <person name="Submissions S."/>
        </authorList>
    </citation>
    <scope>NUCLEOTIDE SEQUENCE [LARGE SCALE GENOMIC DNA]</scope>
    <source>
        <strain evidence="3">ATCC 27094</strain>
    </source>
</reference>
<dbReference type="STRING" id="225324.SAMN02745126_01439"/>
<protein>
    <submittedName>
        <fullName evidence="2">Uncharacterized membrane protein</fullName>
    </submittedName>
</protein>
<dbReference type="EMBL" id="FUWJ01000001">
    <property type="protein sequence ID" value="SJZ51484.1"/>
    <property type="molecule type" value="Genomic_DNA"/>
</dbReference>
<keyword evidence="1" id="KW-1133">Transmembrane helix</keyword>
<feature type="transmembrane region" description="Helical" evidence="1">
    <location>
        <begin position="12"/>
        <end position="35"/>
    </location>
</feature>
<dbReference type="InterPro" id="IPR018723">
    <property type="entry name" value="DUF2254_membrane"/>
</dbReference>
<keyword evidence="1" id="KW-0812">Transmembrane</keyword>
<keyword evidence="1" id="KW-0472">Membrane</keyword>
<name>A0A1T4LA22_9HYPH</name>
<dbReference type="OrthoDB" id="2955631at2"/>
<evidence type="ECO:0000313" key="3">
    <source>
        <dbReference type="Proteomes" id="UP000190092"/>
    </source>
</evidence>
<sequence length="425" mass="47391">MNWNKQYALRSYLRSSMWLVPLAAYVVSLALIRVLGRVDDWLDWSWNWVLEIPAAQSALEVFIAAMLSFIVFTFSSLLVAIQVASAQLTPRIIATTLLRDNTIRFVVALFVLTLAFNLGVLARTQMKIPYLLFTIAFVLSGASVAAFLYLIDYAARLLRPVSIVWRLGEDGLSVLQDVYPVRIEGAHHPSPPMPRLGPADREIAHQGKSAIVLAVDLDTVRKEAERTDGVIEFAHRVGDFVATDEPLFLMHGGAIAADDRLLRSAVAFGPERTIEQDATFAFRVIVDIAVKALSSAINDPTTAVLSIDQLHRLLRAVGRRHLHDDIIRSADGKTRVVFRTPNWEDFVALSCREIRLYGVSNFQVARRLRAMLENLLRTLPEARLPALREELELLDQALDRLAMLPQDLALARTADLQGLGAALRT</sequence>
<accession>A0A1T4LA22</accession>